<name>X0XGV2_9ZZZZ</name>
<dbReference type="InterPro" id="IPR054024">
    <property type="entry name" value="DUF6946"/>
</dbReference>
<feature type="domain" description="DUF6946" evidence="1">
    <location>
        <begin position="7"/>
        <end position="94"/>
    </location>
</feature>
<organism evidence="2">
    <name type="scientific">marine sediment metagenome</name>
    <dbReference type="NCBI Taxonomy" id="412755"/>
    <lineage>
        <taxon>unclassified sequences</taxon>
        <taxon>metagenomes</taxon>
        <taxon>ecological metagenomes</taxon>
    </lineage>
</organism>
<evidence type="ECO:0000259" key="1">
    <source>
        <dbReference type="Pfam" id="PF22187"/>
    </source>
</evidence>
<dbReference type="Pfam" id="PF22187">
    <property type="entry name" value="DUF6946"/>
    <property type="match status" value="1"/>
</dbReference>
<dbReference type="EMBL" id="BARS01044291">
    <property type="protein sequence ID" value="GAG34632.1"/>
    <property type="molecule type" value="Genomic_DNA"/>
</dbReference>
<comment type="caution">
    <text evidence="2">The sequence shown here is derived from an EMBL/GenBank/DDBJ whole genome shotgun (WGS) entry which is preliminary data.</text>
</comment>
<evidence type="ECO:0000313" key="2">
    <source>
        <dbReference type="EMBL" id="GAG34632.1"/>
    </source>
</evidence>
<gene>
    <name evidence="2" type="ORF">S01H1_66947</name>
</gene>
<reference evidence="2" key="1">
    <citation type="journal article" date="2014" name="Front. Microbiol.">
        <title>High frequency of phylogenetically diverse reductive dehalogenase-homologous genes in deep subseafloor sedimentary metagenomes.</title>
        <authorList>
            <person name="Kawai M."/>
            <person name="Futagami T."/>
            <person name="Toyoda A."/>
            <person name="Takaki Y."/>
            <person name="Nishi S."/>
            <person name="Hori S."/>
            <person name="Arai W."/>
            <person name="Tsubouchi T."/>
            <person name="Morono Y."/>
            <person name="Uchiyama I."/>
            <person name="Ito T."/>
            <person name="Fujiyama A."/>
            <person name="Inagaki F."/>
            <person name="Takami H."/>
        </authorList>
    </citation>
    <scope>NUCLEOTIDE SEQUENCE</scope>
    <source>
        <strain evidence="2">Expedition CK06-06</strain>
    </source>
</reference>
<accession>X0XGV2</accession>
<sequence length="95" mass="10855">MNKIFIPANKPEDWKPLLAEPKHWKTKHSAKALAYSWQEANDFPESVRNVFKNSGIELFRSIELLLAFPEYKVPLSGGSRPSQNDIFILAKGDNQ</sequence>
<proteinExistence type="predicted"/>
<dbReference type="AlphaFoldDB" id="X0XGV2"/>
<protein>
    <recommendedName>
        <fullName evidence="1">DUF6946 domain-containing protein</fullName>
    </recommendedName>
</protein>
<feature type="non-terminal residue" evidence="2">
    <location>
        <position position="95"/>
    </location>
</feature>